<keyword evidence="2" id="KW-1185">Reference proteome</keyword>
<gene>
    <name evidence="1" type="ORF">BaRGS_00017048</name>
</gene>
<dbReference type="AlphaFoldDB" id="A0ABD0KX40"/>
<comment type="caution">
    <text evidence="1">The sequence shown here is derived from an EMBL/GenBank/DDBJ whole genome shotgun (WGS) entry which is preliminary data.</text>
</comment>
<dbReference type="Proteomes" id="UP001519460">
    <property type="component" value="Unassembled WGS sequence"/>
</dbReference>
<accession>A0ABD0KX40</accession>
<name>A0ABD0KX40_9CAEN</name>
<evidence type="ECO:0000313" key="2">
    <source>
        <dbReference type="Proteomes" id="UP001519460"/>
    </source>
</evidence>
<protein>
    <submittedName>
        <fullName evidence="1">Uncharacterized protein</fullName>
    </submittedName>
</protein>
<reference evidence="1 2" key="1">
    <citation type="journal article" date="2023" name="Sci. Data">
        <title>Genome assembly of the Korean intertidal mud-creeper Batillaria attramentaria.</title>
        <authorList>
            <person name="Patra A.K."/>
            <person name="Ho P.T."/>
            <person name="Jun S."/>
            <person name="Lee S.J."/>
            <person name="Kim Y."/>
            <person name="Won Y.J."/>
        </authorList>
    </citation>
    <scope>NUCLEOTIDE SEQUENCE [LARGE SCALE GENOMIC DNA]</scope>
    <source>
        <strain evidence="1">Wonlab-2016</strain>
    </source>
</reference>
<dbReference type="EMBL" id="JACVVK020000111">
    <property type="protein sequence ID" value="KAK7491792.1"/>
    <property type="molecule type" value="Genomic_DNA"/>
</dbReference>
<proteinExistence type="predicted"/>
<sequence>MRIAQQTIQSTTRLCDGLNSVEIWSLTHQLTINTQPYGHFQTFPAKFDLLQPMYIHTAISCHGLGENPQRLLRLRRGKSVAFIKQRNITSMKEYQCRGSFVSDKYSHNGHTTSSHEIQTNNRTDTKTGYEHLQQQNFTDQPMKKFRTDITAAKLYRPVKKFRTDITAAKLYRTVKQFRTDITAAKLYRTVKKFRTDITAAKLYRSEKVQDRHRRQKSYTRSFDILTCVLCCCVIHER</sequence>
<organism evidence="1 2">
    <name type="scientific">Batillaria attramentaria</name>
    <dbReference type="NCBI Taxonomy" id="370345"/>
    <lineage>
        <taxon>Eukaryota</taxon>
        <taxon>Metazoa</taxon>
        <taxon>Spiralia</taxon>
        <taxon>Lophotrochozoa</taxon>
        <taxon>Mollusca</taxon>
        <taxon>Gastropoda</taxon>
        <taxon>Caenogastropoda</taxon>
        <taxon>Sorbeoconcha</taxon>
        <taxon>Cerithioidea</taxon>
        <taxon>Batillariidae</taxon>
        <taxon>Batillaria</taxon>
    </lineage>
</organism>
<evidence type="ECO:0000313" key="1">
    <source>
        <dbReference type="EMBL" id="KAK7491792.1"/>
    </source>
</evidence>